<evidence type="ECO:0008006" key="3">
    <source>
        <dbReference type="Google" id="ProtNLM"/>
    </source>
</evidence>
<dbReference type="Proteomes" id="UP000285569">
    <property type="component" value="Unassembled WGS sequence"/>
</dbReference>
<dbReference type="RefSeq" id="WP_118954149.1">
    <property type="nucleotide sequence ID" value="NZ_QHCR01000001.1"/>
</dbReference>
<organism evidence="1 2">
    <name type="scientific">Leptospira yasudae</name>
    <dbReference type="NCBI Taxonomy" id="2202201"/>
    <lineage>
        <taxon>Bacteria</taxon>
        <taxon>Pseudomonadati</taxon>
        <taxon>Spirochaetota</taxon>
        <taxon>Spirochaetia</taxon>
        <taxon>Leptospirales</taxon>
        <taxon>Leptospiraceae</taxon>
        <taxon>Leptospira</taxon>
    </lineage>
</organism>
<dbReference type="InterPro" id="IPR011042">
    <property type="entry name" value="6-blade_b-propeller_TolB-like"/>
</dbReference>
<comment type="caution">
    <text evidence="1">The sequence shown here is derived from an EMBL/GenBank/DDBJ whole genome shotgun (WGS) entry which is preliminary data.</text>
</comment>
<sequence>MNRKRYAYLLILILSFTVFWNAVSFPDAHFQKQIGESVEFPYNQEVESVKDPNDLSSKGFMHLFPKVPAQDEILLQEELGRAFVSSIDGFIWILDLKRNTAEPFVKTPLMPGGMVAHPKNNDLIYVCVSRGKKDDSIDPDGPGIYELSVSKKSMRKIAARVPKIFRSEPARQNVKNTIGSFYSNGTQPTLFLSEMDDSNSRFIEKADDLAISNDGERIYFTEPYDHAGAILGVSDQSRNEALTLGKNGNVWKIDLKNRSVSSVAYNYSYVDGILLEYASDPNREVSILLNEVSRFRLLRLHLSGENAGTDEIVIDGLPGFPDGMDRDPQGRVWVALVFERSKLVTWLHRNPFWKNFVLYISQRFQPVSGKTGLLVLSKDGKKPLYYGMHDGALFSTLIVVVPGKEKVYFSVYEKDYKGINVIPYPL</sequence>
<dbReference type="PANTHER" id="PTHR10426:SF88">
    <property type="entry name" value="ADIPOCYTE PLASMA MEMBRANE-ASSOCIATED PROTEIN HEMOMUCIN-RELATED"/>
    <property type="match status" value="1"/>
</dbReference>
<name>A0ABX9M7J3_9LEPT</name>
<protein>
    <recommendedName>
        <fullName evidence="3">SMP-30/gluconolaconase/LRE-like region</fullName>
    </recommendedName>
</protein>
<dbReference type="SUPFAM" id="SSF63829">
    <property type="entry name" value="Calcium-dependent phosphotriesterase"/>
    <property type="match status" value="1"/>
</dbReference>
<dbReference type="EMBL" id="QHCR01000001">
    <property type="protein sequence ID" value="RHX82011.1"/>
    <property type="molecule type" value="Genomic_DNA"/>
</dbReference>
<reference evidence="2" key="1">
    <citation type="submission" date="2018-05" db="EMBL/GenBank/DDBJ databases">
        <title>Leptospira yasudae sp. nov. and Leptospira stimsonii sp. nov., two pathogenic species of the genus Leptospira isolated from environmental sources.</title>
        <authorList>
            <person name="Casanovas-Massana A."/>
            <person name="Hamond C."/>
            <person name="Santos L.A."/>
            <person name="Hacker K.P."/>
            <person name="Balassiano I."/>
            <person name="Medeiros M.A."/>
            <person name="Reis M.G."/>
            <person name="Ko A.I."/>
            <person name="Wunder E.A."/>
        </authorList>
    </citation>
    <scope>NUCLEOTIDE SEQUENCE [LARGE SCALE GENOMIC DNA]</scope>
    <source>
        <strain evidence="2">B21</strain>
    </source>
</reference>
<proteinExistence type="predicted"/>
<accession>A0ABX9M7J3</accession>
<evidence type="ECO:0000313" key="2">
    <source>
        <dbReference type="Proteomes" id="UP000285569"/>
    </source>
</evidence>
<reference evidence="1 2" key="2">
    <citation type="journal article" date="2020" name="Int. J. Syst. Evol. Microbiol.">
        <title>Leptospira yasudae sp. nov. and Leptospira stimsonii sp. nov., two new species of the pathogenic group isolated from environmental sources.</title>
        <authorList>
            <person name="Casanovas-Massana A."/>
            <person name="Hamond C."/>
            <person name="Santos L.A."/>
            <person name="de Oliveira D."/>
            <person name="Hacker K.P."/>
            <person name="Balassiano I."/>
            <person name="Costa F."/>
            <person name="Medeiros M.A."/>
            <person name="Reis M.G."/>
            <person name="Ko A.I."/>
            <person name="Wunder E.A."/>
        </authorList>
    </citation>
    <scope>NUCLEOTIDE SEQUENCE [LARGE SCALE GENOMIC DNA]</scope>
    <source>
        <strain evidence="1 2">B21</strain>
    </source>
</reference>
<dbReference type="PANTHER" id="PTHR10426">
    <property type="entry name" value="STRICTOSIDINE SYNTHASE-RELATED"/>
    <property type="match status" value="1"/>
</dbReference>
<gene>
    <name evidence="1" type="ORF">DLM77_00635</name>
</gene>
<evidence type="ECO:0000313" key="1">
    <source>
        <dbReference type="EMBL" id="RHX82011.1"/>
    </source>
</evidence>
<dbReference type="Gene3D" id="2.120.10.30">
    <property type="entry name" value="TolB, C-terminal domain"/>
    <property type="match status" value="1"/>
</dbReference>
<keyword evidence="2" id="KW-1185">Reference proteome</keyword>